<keyword evidence="3 5" id="KW-1133">Transmembrane helix</keyword>
<feature type="transmembrane region" description="Helical" evidence="5">
    <location>
        <begin position="265"/>
        <end position="285"/>
    </location>
</feature>
<proteinExistence type="predicted"/>
<reference evidence="8" key="1">
    <citation type="submission" date="2023-07" db="EMBL/GenBank/DDBJ databases">
        <title>A draft genome of Kazachstania heterogenica Y-27499.</title>
        <authorList>
            <person name="Donic C."/>
            <person name="Kralova J.S."/>
            <person name="Fidel L."/>
            <person name="Ben-Dor S."/>
            <person name="Jung S."/>
        </authorList>
    </citation>
    <scope>NUCLEOTIDE SEQUENCE [LARGE SCALE GENOMIC DNA]</scope>
    <source>
        <strain evidence="8">Y27499</strain>
    </source>
</reference>
<feature type="transmembrane region" description="Helical" evidence="5">
    <location>
        <begin position="384"/>
        <end position="401"/>
    </location>
</feature>
<dbReference type="SUPFAM" id="SSF103481">
    <property type="entry name" value="Multidrug resistance efflux transporter EmrE"/>
    <property type="match status" value="2"/>
</dbReference>
<sequence>MCERSEQLYDTGNNSNNFEISDLEDNINVTDPNGIEIMRSRSRSITSDHIRYPTTFNLDKRSKWEQFKLKHIDPNLGLIMLIASQFFNTLMIVSTKLLETNPDREAKIKPLQILMIRMAITYLGTRVYMHVYRENIPYVPYGDPEIRKWLILRGCAGFFGVFGSYFSLMYLSISDSVLISFLSPSLTIILAWIVLREKVHRYEAFGCILSLLGVVLIVRPLFLFGNSFMNDNSDATNMDLSSPGDGSMDTVSYNPVESSNPKERLIAALVALWGTFGMASVYIIIRYIGKRAHAIMSVSYFSLITLIISTIGIFTISSMKFQMPNSLKEWGLFLNLGISGFCFQLLLTLGIQRERAGRGSLIAYTQLIYALMWDIFLYHHIPSIWSFFGMFIIIGSALYVLKLRNEKQSNEDNQSIIGEERESELNCNFDLEDNSLIHKDSSDIGIPLHEITSRSSRHSKVINEFVNT</sequence>
<comment type="caution">
    <text evidence="7">The sequence shown here is derived from an EMBL/GenBank/DDBJ whole genome shotgun (WGS) entry which is preliminary data.</text>
</comment>
<dbReference type="PANTHER" id="PTHR22911">
    <property type="entry name" value="ACYL-MALONYL CONDENSING ENZYME-RELATED"/>
    <property type="match status" value="1"/>
</dbReference>
<keyword evidence="4 5" id="KW-0472">Membrane</keyword>
<feature type="transmembrane region" description="Helical" evidence="5">
    <location>
        <begin position="202"/>
        <end position="222"/>
    </location>
</feature>
<evidence type="ECO:0000256" key="1">
    <source>
        <dbReference type="ARBA" id="ARBA00004141"/>
    </source>
</evidence>
<name>A0AAN7WK53_9SACH</name>
<dbReference type="GO" id="GO:0016020">
    <property type="term" value="C:membrane"/>
    <property type="evidence" value="ECO:0007669"/>
    <property type="project" value="UniProtKB-SubCell"/>
</dbReference>
<evidence type="ECO:0000313" key="7">
    <source>
        <dbReference type="EMBL" id="KAK5781940.1"/>
    </source>
</evidence>
<accession>A0AAN7WK53</accession>
<feature type="transmembrane region" description="Helical" evidence="5">
    <location>
        <begin position="361"/>
        <end position="378"/>
    </location>
</feature>
<protein>
    <recommendedName>
        <fullName evidence="6">EamA domain-containing protein</fullName>
    </recommendedName>
</protein>
<evidence type="ECO:0000313" key="8">
    <source>
        <dbReference type="Proteomes" id="UP001306508"/>
    </source>
</evidence>
<feature type="domain" description="EamA" evidence="6">
    <location>
        <begin position="76"/>
        <end position="218"/>
    </location>
</feature>
<dbReference type="Pfam" id="PF00892">
    <property type="entry name" value="EamA"/>
    <property type="match status" value="2"/>
</dbReference>
<feature type="transmembrane region" description="Helical" evidence="5">
    <location>
        <begin position="110"/>
        <end position="129"/>
    </location>
</feature>
<evidence type="ECO:0000256" key="5">
    <source>
        <dbReference type="SAM" id="Phobius"/>
    </source>
</evidence>
<evidence type="ECO:0000256" key="4">
    <source>
        <dbReference type="ARBA" id="ARBA00023136"/>
    </source>
</evidence>
<feature type="transmembrane region" description="Helical" evidence="5">
    <location>
        <begin position="150"/>
        <end position="171"/>
    </location>
</feature>
<dbReference type="InterPro" id="IPR000620">
    <property type="entry name" value="EamA_dom"/>
</dbReference>
<evidence type="ECO:0000259" key="6">
    <source>
        <dbReference type="Pfam" id="PF00892"/>
    </source>
</evidence>
<dbReference type="EMBL" id="JAWIZZ010000023">
    <property type="protein sequence ID" value="KAK5781940.1"/>
    <property type="molecule type" value="Genomic_DNA"/>
</dbReference>
<feature type="transmembrane region" description="Helical" evidence="5">
    <location>
        <begin position="177"/>
        <end position="195"/>
    </location>
</feature>
<feature type="transmembrane region" description="Helical" evidence="5">
    <location>
        <begin position="76"/>
        <end position="98"/>
    </location>
</feature>
<feature type="transmembrane region" description="Helical" evidence="5">
    <location>
        <begin position="297"/>
        <end position="318"/>
    </location>
</feature>
<evidence type="ECO:0000256" key="3">
    <source>
        <dbReference type="ARBA" id="ARBA00022989"/>
    </source>
</evidence>
<organism evidence="7 8">
    <name type="scientific">Arxiozyma heterogenica</name>
    <dbReference type="NCBI Taxonomy" id="278026"/>
    <lineage>
        <taxon>Eukaryota</taxon>
        <taxon>Fungi</taxon>
        <taxon>Dikarya</taxon>
        <taxon>Ascomycota</taxon>
        <taxon>Saccharomycotina</taxon>
        <taxon>Saccharomycetes</taxon>
        <taxon>Saccharomycetales</taxon>
        <taxon>Saccharomycetaceae</taxon>
        <taxon>Arxiozyma</taxon>
    </lineage>
</organism>
<comment type="subcellular location">
    <subcellularLocation>
        <location evidence="1">Membrane</location>
        <topology evidence="1">Multi-pass membrane protein</topology>
    </subcellularLocation>
</comment>
<dbReference type="AlphaFoldDB" id="A0AAN7WK53"/>
<feature type="domain" description="EamA" evidence="6">
    <location>
        <begin position="266"/>
        <end position="400"/>
    </location>
</feature>
<dbReference type="Proteomes" id="UP001306508">
    <property type="component" value="Unassembled WGS sequence"/>
</dbReference>
<evidence type="ECO:0000256" key="2">
    <source>
        <dbReference type="ARBA" id="ARBA00022692"/>
    </source>
</evidence>
<gene>
    <name evidence="7" type="ORF">RI543_000592</name>
</gene>
<feature type="transmembrane region" description="Helical" evidence="5">
    <location>
        <begin position="330"/>
        <end position="349"/>
    </location>
</feature>
<keyword evidence="2 5" id="KW-0812">Transmembrane</keyword>
<keyword evidence="8" id="KW-1185">Reference proteome</keyword>
<dbReference type="InterPro" id="IPR037185">
    <property type="entry name" value="EmrE-like"/>
</dbReference>
<dbReference type="PANTHER" id="PTHR22911:SF6">
    <property type="entry name" value="SOLUTE CARRIER FAMILY 35 MEMBER G1"/>
    <property type="match status" value="1"/>
</dbReference>